<keyword evidence="7" id="KW-1185">Reference proteome</keyword>
<keyword evidence="5" id="KW-0863">Zinc-finger</keyword>
<dbReference type="EMBL" id="GL349554">
    <property type="protein sequence ID" value="KNC46984.1"/>
    <property type="molecule type" value="Genomic_DNA"/>
</dbReference>
<keyword evidence="5" id="KW-0804">Transcription</keyword>
<dbReference type="GeneID" id="25569491"/>
<comment type="similarity">
    <text evidence="2 5">Belongs to the ELOF1 family.</text>
</comment>
<name>A0A0L0D3U3_THETB</name>
<keyword evidence="5" id="KW-0479">Metal-binding</keyword>
<proteinExistence type="inferred from homology"/>
<organism evidence="6 7">
    <name type="scientific">Thecamonas trahens ATCC 50062</name>
    <dbReference type="NCBI Taxonomy" id="461836"/>
    <lineage>
        <taxon>Eukaryota</taxon>
        <taxon>Apusozoa</taxon>
        <taxon>Apusomonadida</taxon>
        <taxon>Apusomonadidae</taxon>
        <taxon>Thecamonas</taxon>
    </lineage>
</organism>
<dbReference type="Pfam" id="PF05129">
    <property type="entry name" value="Zn_ribbon_Elf1"/>
    <property type="match status" value="1"/>
</dbReference>
<dbReference type="Proteomes" id="UP000054408">
    <property type="component" value="Unassembled WGS sequence"/>
</dbReference>
<keyword evidence="4 5" id="KW-0539">Nucleus</keyword>
<reference evidence="6 7" key="1">
    <citation type="submission" date="2010-05" db="EMBL/GenBank/DDBJ databases">
        <title>The Genome Sequence of Thecamonas trahens ATCC 50062.</title>
        <authorList>
            <consortium name="The Broad Institute Genome Sequencing Platform"/>
            <person name="Russ C."/>
            <person name="Cuomo C."/>
            <person name="Shea T."/>
            <person name="Young S.K."/>
            <person name="Zeng Q."/>
            <person name="Koehrsen M."/>
            <person name="Haas B."/>
            <person name="Borodovsky M."/>
            <person name="Guigo R."/>
            <person name="Alvarado L."/>
            <person name="Berlin A."/>
            <person name="Bochicchio J."/>
            <person name="Borenstein D."/>
            <person name="Chapman S."/>
            <person name="Chen Z."/>
            <person name="Freedman E."/>
            <person name="Gellesch M."/>
            <person name="Goldberg J."/>
            <person name="Griggs A."/>
            <person name="Gujja S."/>
            <person name="Heilman E."/>
            <person name="Heiman D."/>
            <person name="Hepburn T."/>
            <person name="Howarth C."/>
            <person name="Jen D."/>
            <person name="Larson L."/>
            <person name="Mehta T."/>
            <person name="Park D."/>
            <person name="Pearson M."/>
            <person name="Roberts A."/>
            <person name="Saif S."/>
            <person name="Shenoy N."/>
            <person name="Sisk P."/>
            <person name="Stolte C."/>
            <person name="Sykes S."/>
            <person name="Thomson T."/>
            <person name="Walk T."/>
            <person name="White J."/>
            <person name="Yandava C."/>
            <person name="Burger G."/>
            <person name="Gray M.W."/>
            <person name="Holland P.W.H."/>
            <person name="King N."/>
            <person name="Lang F.B.F."/>
            <person name="Roger A.J."/>
            <person name="Ruiz-Trillo I."/>
            <person name="Lander E."/>
            <person name="Nusbaum C."/>
        </authorList>
    </citation>
    <scope>NUCLEOTIDE SEQUENCE [LARGE SCALE GENOMIC DNA]</scope>
    <source>
        <strain evidence="6 7">ATCC 50062</strain>
    </source>
</reference>
<comment type="subcellular location">
    <subcellularLocation>
        <location evidence="1 5">Nucleus</location>
    </subcellularLocation>
</comment>
<dbReference type="GO" id="GO:0008270">
    <property type="term" value="F:zinc ion binding"/>
    <property type="evidence" value="ECO:0007669"/>
    <property type="project" value="UniProtKB-KW"/>
</dbReference>
<accession>A0A0L0D3U3</accession>
<dbReference type="InterPro" id="IPR007808">
    <property type="entry name" value="Elf1"/>
</dbReference>
<keyword evidence="5" id="KW-0805">Transcription regulation</keyword>
<sequence>MRACGRGSRHSGEGIHEACGIIAATESAQGSPEEDSTLARSPHNCNVCNVEWATVTNPLSEPIDVFTDWIDTCMEENEGFRPDVDFDEDENIGY</sequence>
<evidence type="ECO:0000256" key="3">
    <source>
        <dbReference type="ARBA" id="ARBA00022833"/>
    </source>
</evidence>
<evidence type="ECO:0000256" key="2">
    <source>
        <dbReference type="ARBA" id="ARBA00009730"/>
    </source>
</evidence>
<comment type="function">
    <text evidence="5">Transcription elongation factor implicated in the maintenance of proper chromatin structure in actively transcribed regions.</text>
</comment>
<dbReference type="SUPFAM" id="SSF57783">
    <property type="entry name" value="Zinc beta-ribbon"/>
    <property type="match status" value="1"/>
</dbReference>
<evidence type="ECO:0000256" key="5">
    <source>
        <dbReference type="RuleBase" id="RU364033"/>
    </source>
</evidence>
<dbReference type="OrthoDB" id="445983at2759"/>
<dbReference type="AlphaFoldDB" id="A0A0L0D3U3"/>
<protein>
    <recommendedName>
        <fullName evidence="5">Transcription elongation factor 1 homolog</fullName>
    </recommendedName>
</protein>
<evidence type="ECO:0000313" key="6">
    <source>
        <dbReference type="EMBL" id="KNC46984.1"/>
    </source>
</evidence>
<gene>
    <name evidence="6" type="ORF">AMSG_11574</name>
</gene>
<dbReference type="GO" id="GO:0005634">
    <property type="term" value="C:nucleus"/>
    <property type="evidence" value="ECO:0007669"/>
    <property type="project" value="UniProtKB-SubCell"/>
</dbReference>
<evidence type="ECO:0000256" key="1">
    <source>
        <dbReference type="ARBA" id="ARBA00004123"/>
    </source>
</evidence>
<dbReference type="InterPro" id="IPR038567">
    <property type="entry name" value="T_Elf1_sf"/>
</dbReference>
<evidence type="ECO:0000313" key="7">
    <source>
        <dbReference type="Proteomes" id="UP000054408"/>
    </source>
</evidence>
<keyword evidence="3 5" id="KW-0862">Zinc</keyword>
<dbReference type="Gene3D" id="2.20.25.190">
    <property type="match status" value="1"/>
</dbReference>
<dbReference type="RefSeq" id="XP_013752578.1">
    <property type="nucleotide sequence ID" value="XM_013897124.1"/>
</dbReference>
<evidence type="ECO:0000256" key="4">
    <source>
        <dbReference type="ARBA" id="ARBA00023242"/>
    </source>
</evidence>